<dbReference type="InterPro" id="IPR041522">
    <property type="entry name" value="CdaR_GGDEF"/>
</dbReference>
<feature type="region of interest" description="Disordered" evidence="2">
    <location>
        <begin position="405"/>
        <end position="429"/>
    </location>
</feature>
<feature type="domain" description="CdaR GGDEF-like" evidence="4">
    <location>
        <begin position="141"/>
        <end position="264"/>
    </location>
</feature>
<dbReference type="Pfam" id="PF13556">
    <property type="entry name" value="HTH_30"/>
    <property type="match status" value="1"/>
</dbReference>
<feature type="domain" description="PucR C-terminal helix-turn-helix" evidence="3">
    <location>
        <begin position="319"/>
        <end position="377"/>
    </location>
</feature>
<evidence type="ECO:0000259" key="4">
    <source>
        <dbReference type="Pfam" id="PF17853"/>
    </source>
</evidence>
<gene>
    <name evidence="5" type="ORF">CBI38_28225</name>
</gene>
<dbReference type="PANTHER" id="PTHR33744:SF1">
    <property type="entry name" value="DNA-BINDING TRANSCRIPTIONAL ACTIVATOR ADER"/>
    <property type="match status" value="1"/>
</dbReference>
<evidence type="ECO:0000313" key="5">
    <source>
        <dbReference type="EMBL" id="AWK75891.1"/>
    </source>
</evidence>
<dbReference type="Pfam" id="PF17853">
    <property type="entry name" value="GGDEF_2"/>
    <property type="match status" value="1"/>
</dbReference>
<dbReference type="PANTHER" id="PTHR33744">
    <property type="entry name" value="CARBOHYDRATE DIACID REGULATOR"/>
    <property type="match status" value="1"/>
</dbReference>
<dbReference type="Proteomes" id="UP000245711">
    <property type="component" value="Chromosome"/>
</dbReference>
<dbReference type="InterPro" id="IPR042070">
    <property type="entry name" value="PucR_C-HTH_sf"/>
</dbReference>
<dbReference type="OrthoDB" id="3663486at2"/>
<dbReference type="Gene3D" id="1.10.10.2840">
    <property type="entry name" value="PucR C-terminal helix-turn-helix domain"/>
    <property type="match status" value="1"/>
</dbReference>
<protein>
    <submittedName>
        <fullName evidence="5">CdaR family transcriptional regulator</fullName>
    </submittedName>
</protein>
<feature type="compositionally biased region" description="Polar residues" evidence="2">
    <location>
        <begin position="406"/>
        <end position="420"/>
    </location>
</feature>
<name>A0A2S2C4S1_9NOCA</name>
<sequence>MSAIVRVCAELTGKAVVLFDRRQRRIAAAGPNFAGRISMPSLETILRSYPPDATAGPRPVVLAAGPTTDLARRKIVTPIVERGEHFGWLVIDEHPTPLRPTDEYTAARSARRIGAQFLIQRRIARVAWNAKSALTRQLVRGTGAQEDLAASGEYLGVNTEARRVLVFVQVPDGETEDLDHALVEHLERSLGVEVLSTRGSEGLLLLVEASDDVGSVVAVSRVKTAITQAAAAVSQPTGLIAGVSSVCEPAAFSRAYREAREVVRCVDRFTEPTAHRILAVDDLGPVRVFLANGDVAALRRFVGDVLGPILGDAPGSADLLRTLQCWFDAGRSPRGAATHLGVHENTVRLRLSRVHAMTGLDVVGNAADQLSIQTALLVLRFQGHPALVVPGRMAAGEVDLHASARGLTTDSQPHTRSDSVGATGAAMPA</sequence>
<evidence type="ECO:0000313" key="6">
    <source>
        <dbReference type="Proteomes" id="UP000245711"/>
    </source>
</evidence>
<evidence type="ECO:0000259" key="3">
    <source>
        <dbReference type="Pfam" id="PF13556"/>
    </source>
</evidence>
<keyword evidence="6" id="KW-1185">Reference proteome</keyword>
<reference evidence="5 6" key="1">
    <citation type="submission" date="2017-05" db="EMBL/GenBank/DDBJ databases">
        <title>Isolation of Rhodococcus sp. S2-17 biodegrading of BP-3.</title>
        <authorList>
            <person name="Lee Y."/>
            <person name="Kim K.H."/>
            <person name="Chun B.H."/>
            <person name="Jung H.S."/>
            <person name="Jeon C.O."/>
        </authorList>
    </citation>
    <scope>NUCLEOTIDE SEQUENCE [LARGE SCALE GENOMIC DNA]</scope>
    <source>
        <strain evidence="5 6">S2-17</strain>
    </source>
</reference>
<evidence type="ECO:0000256" key="2">
    <source>
        <dbReference type="SAM" id="MobiDB-lite"/>
    </source>
</evidence>
<organism evidence="5 6">
    <name type="scientific">Rhodococcus oxybenzonivorans</name>
    <dbReference type="NCBI Taxonomy" id="1990687"/>
    <lineage>
        <taxon>Bacteria</taxon>
        <taxon>Bacillati</taxon>
        <taxon>Actinomycetota</taxon>
        <taxon>Actinomycetes</taxon>
        <taxon>Mycobacteriales</taxon>
        <taxon>Nocardiaceae</taxon>
        <taxon>Rhodococcus</taxon>
    </lineage>
</organism>
<proteinExistence type="inferred from homology"/>
<accession>A0A2S2C4S1</accession>
<dbReference type="EMBL" id="CP021354">
    <property type="protein sequence ID" value="AWK75891.1"/>
    <property type="molecule type" value="Genomic_DNA"/>
</dbReference>
<comment type="similarity">
    <text evidence="1">Belongs to the CdaR family.</text>
</comment>
<dbReference type="InterPro" id="IPR051448">
    <property type="entry name" value="CdaR-like_regulators"/>
</dbReference>
<dbReference type="KEGG" id="roz:CBI38_28225"/>
<dbReference type="AlphaFoldDB" id="A0A2S2C4S1"/>
<dbReference type="InterPro" id="IPR025736">
    <property type="entry name" value="PucR_C-HTH_dom"/>
</dbReference>
<evidence type="ECO:0000256" key="1">
    <source>
        <dbReference type="ARBA" id="ARBA00006754"/>
    </source>
</evidence>